<reference evidence="3" key="1">
    <citation type="journal article" date="2019" name="Int. J. Syst. Evol. Microbiol.">
        <title>The Global Catalogue of Microorganisms (GCM) 10K type strain sequencing project: providing services to taxonomists for standard genome sequencing and annotation.</title>
        <authorList>
            <consortium name="The Broad Institute Genomics Platform"/>
            <consortium name="The Broad Institute Genome Sequencing Center for Infectious Disease"/>
            <person name="Wu L."/>
            <person name="Ma J."/>
        </authorList>
    </citation>
    <scope>NUCLEOTIDE SEQUENCE [LARGE SCALE GENOMIC DNA]</scope>
    <source>
        <strain evidence="3">SHR3</strain>
    </source>
</reference>
<sequence>MNVPQNVVSGEPDAEKPQRDFHLAEFNSLRTEVVGIVGRLDALTLWVPTVAGAILAWVLSHGFGLQANGNPCIKLPAVIVMVGAFIPLFLAIFATLASWLWYRRIQDFGAYLWHLEQRLGWKGYGWESHPKTGLIRPSGRPAQEDSHRSMLAGAATYWSALLLGLFVSATTVAVIAGMATSSACPG</sequence>
<evidence type="ECO:0000256" key="1">
    <source>
        <dbReference type="SAM" id="Phobius"/>
    </source>
</evidence>
<name>A0ABW1AQ48_9RHOO</name>
<feature type="transmembrane region" description="Helical" evidence="1">
    <location>
        <begin position="45"/>
        <end position="65"/>
    </location>
</feature>
<dbReference type="Proteomes" id="UP001595974">
    <property type="component" value="Unassembled WGS sequence"/>
</dbReference>
<keyword evidence="1" id="KW-0472">Membrane</keyword>
<protein>
    <submittedName>
        <fullName evidence="2">Uncharacterized protein</fullName>
    </submittedName>
</protein>
<feature type="transmembrane region" description="Helical" evidence="1">
    <location>
        <begin position="157"/>
        <end position="179"/>
    </location>
</feature>
<proteinExistence type="predicted"/>
<evidence type="ECO:0000313" key="3">
    <source>
        <dbReference type="Proteomes" id="UP001595974"/>
    </source>
</evidence>
<organism evidence="2 3">
    <name type="scientific">Thauera sinica</name>
    <dbReference type="NCBI Taxonomy" id="2665146"/>
    <lineage>
        <taxon>Bacteria</taxon>
        <taxon>Pseudomonadati</taxon>
        <taxon>Pseudomonadota</taxon>
        <taxon>Betaproteobacteria</taxon>
        <taxon>Rhodocyclales</taxon>
        <taxon>Zoogloeaceae</taxon>
        <taxon>Thauera</taxon>
    </lineage>
</organism>
<keyword evidence="1" id="KW-1133">Transmembrane helix</keyword>
<accession>A0ABW1AQ48</accession>
<dbReference type="RefSeq" id="WP_157748514.1">
    <property type="nucleotide sequence ID" value="NZ_JBHSOG010000027.1"/>
</dbReference>
<comment type="caution">
    <text evidence="2">The sequence shown here is derived from an EMBL/GenBank/DDBJ whole genome shotgun (WGS) entry which is preliminary data.</text>
</comment>
<gene>
    <name evidence="2" type="ORF">ACFPTN_07700</name>
</gene>
<evidence type="ECO:0000313" key="2">
    <source>
        <dbReference type="EMBL" id="MFC5769257.1"/>
    </source>
</evidence>
<feature type="transmembrane region" description="Helical" evidence="1">
    <location>
        <begin position="77"/>
        <end position="102"/>
    </location>
</feature>
<dbReference type="EMBL" id="JBHSOG010000027">
    <property type="protein sequence ID" value="MFC5769257.1"/>
    <property type="molecule type" value="Genomic_DNA"/>
</dbReference>
<keyword evidence="3" id="KW-1185">Reference proteome</keyword>
<keyword evidence="1" id="KW-0812">Transmembrane</keyword>